<sequence>MSTGSEIATVRIPEVSNTIGGINIRFGEFTVELQNGCDPQRVFEVLRMLKAGTFELDPFQGAIFVFCNKDKNKIKVLHWDKDGFTLYYSND</sequence>
<organism evidence="1 2">
    <name type="scientific">Anoxybacterium hadale</name>
    <dbReference type="NCBI Taxonomy" id="3408580"/>
    <lineage>
        <taxon>Bacteria</taxon>
        <taxon>Bacillati</taxon>
        <taxon>Bacillota</taxon>
        <taxon>Clostridia</taxon>
        <taxon>Peptostreptococcales</taxon>
        <taxon>Anaerovoracaceae</taxon>
        <taxon>Anoxybacterium</taxon>
    </lineage>
</organism>
<reference evidence="1" key="1">
    <citation type="submission" date="2019-08" db="EMBL/GenBank/DDBJ databases">
        <title>Genome sequence of Clostridiales bacterium MT110.</title>
        <authorList>
            <person name="Cao J."/>
        </authorList>
    </citation>
    <scope>NUCLEOTIDE SEQUENCE</scope>
    <source>
        <strain evidence="1">MT110</strain>
    </source>
</reference>
<evidence type="ECO:0000313" key="2">
    <source>
        <dbReference type="Proteomes" id="UP000594014"/>
    </source>
</evidence>
<dbReference type="Proteomes" id="UP000594014">
    <property type="component" value="Chromosome"/>
</dbReference>
<name>A0ACD1AGQ4_9FIRM</name>
<accession>A0ACD1AGQ4</accession>
<gene>
    <name evidence="1" type="ORF">FRZ06_21255</name>
</gene>
<protein>
    <submittedName>
        <fullName evidence="1">Transposase</fullName>
    </submittedName>
</protein>
<proteinExistence type="predicted"/>
<evidence type="ECO:0000313" key="1">
    <source>
        <dbReference type="EMBL" id="QOX65695.1"/>
    </source>
</evidence>
<keyword evidence="2" id="KW-1185">Reference proteome</keyword>
<dbReference type="EMBL" id="CP042469">
    <property type="protein sequence ID" value="QOX65695.1"/>
    <property type="molecule type" value="Genomic_DNA"/>
</dbReference>